<sequence length="76" mass="8415">MDTRKIETLLTVQTMLLALVALVFVQTTTYFGGALDWFATFFPLFVLLGGVLFLGYHGVEFSIGWLTSDCRGMGSE</sequence>
<keyword evidence="1" id="KW-1133">Transmembrane helix</keyword>
<dbReference type="Proteomes" id="UP000199607">
    <property type="component" value="Unassembled WGS sequence"/>
</dbReference>
<name>A0A1I4CYN2_9EURY</name>
<keyword evidence="1" id="KW-0472">Membrane</keyword>
<accession>A0A1I4CYN2</accession>
<keyword evidence="1" id="KW-0812">Transmembrane</keyword>
<dbReference type="RefSeq" id="WP_089867684.1">
    <property type="nucleotide sequence ID" value="NZ_FOTC01000001.1"/>
</dbReference>
<protein>
    <submittedName>
        <fullName evidence="2">Uncharacterized protein</fullName>
    </submittedName>
</protein>
<dbReference type="STRING" id="553466.SAMN04487950_1485"/>
<evidence type="ECO:0000313" key="3">
    <source>
        <dbReference type="Proteomes" id="UP000199607"/>
    </source>
</evidence>
<gene>
    <name evidence="2" type="ORF">SAMN04487950_1485</name>
</gene>
<evidence type="ECO:0000313" key="2">
    <source>
        <dbReference type="EMBL" id="SFK85995.1"/>
    </source>
</evidence>
<evidence type="ECO:0000256" key="1">
    <source>
        <dbReference type="SAM" id="Phobius"/>
    </source>
</evidence>
<proteinExistence type="predicted"/>
<feature type="transmembrane region" description="Helical" evidence="1">
    <location>
        <begin position="12"/>
        <end position="31"/>
    </location>
</feature>
<feature type="transmembrane region" description="Helical" evidence="1">
    <location>
        <begin position="37"/>
        <end position="56"/>
    </location>
</feature>
<organism evidence="2 3">
    <name type="scientific">Halogranum rubrum</name>
    <dbReference type="NCBI Taxonomy" id="553466"/>
    <lineage>
        <taxon>Archaea</taxon>
        <taxon>Methanobacteriati</taxon>
        <taxon>Methanobacteriota</taxon>
        <taxon>Stenosarchaea group</taxon>
        <taxon>Halobacteria</taxon>
        <taxon>Halobacteriales</taxon>
        <taxon>Haloferacaceae</taxon>
    </lineage>
</organism>
<keyword evidence="3" id="KW-1185">Reference proteome</keyword>
<dbReference type="AlphaFoldDB" id="A0A1I4CYN2"/>
<dbReference type="EMBL" id="FOTC01000001">
    <property type="protein sequence ID" value="SFK85995.1"/>
    <property type="molecule type" value="Genomic_DNA"/>
</dbReference>
<reference evidence="3" key="1">
    <citation type="submission" date="2016-10" db="EMBL/GenBank/DDBJ databases">
        <authorList>
            <person name="Varghese N."/>
            <person name="Submissions S."/>
        </authorList>
    </citation>
    <scope>NUCLEOTIDE SEQUENCE [LARGE SCALE GENOMIC DNA]</scope>
    <source>
        <strain evidence="3">CGMCC 1.7738</strain>
    </source>
</reference>